<protein>
    <submittedName>
        <fullName evidence="11">Two component transcriptional regulator, AraC family protein</fullName>
    </submittedName>
</protein>
<evidence type="ECO:0000313" key="12">
    <source>
        <dbReference type="Proteomes" id="UP000032737"/>
    </source>
</evidence>
<proteinExistence type="predicted"/>
<dbReference type="InterPro" id="IPR018062">
    <property type="entry name" value="HTH_AraC-typ_CS"/>
</dbReference>
<dbReference type="HOGENOM" id="CLU_000445_5_0_14"/>
<dbReference type="STRING" id="61635.BN85301740"/>
<dbReference type="PROSITE" id="PS50110">
    <property type="entry name" value="RESPONSE_REGULATORY"/>
    <property type="match status" value="1"/>
</dbReference>
<dbReference type="Proteomes" id="UP000032737">
    <property type="component" value="Chromosome"/>
</dbReference>
<keyword evidence="4" id="KW-0902">Two-component regulatory system</keyword>
<dbReference type="CDD" id="cd17536">
    <property type="entry name" value="REC_YesN-like"/>
    <property type="match status" value="1"/>
</dbReference>
<keyword evidence="6" id="KW-0238">DNA-binding</keyword>
<dbReference type="RefSeq" id="WP_030004057.1">
    <property type="nucleotide sequence ID" value="NC_022549.1"/>
</dbReference>
<keyword evidence="7" id="KW-0804">Transcription</keyword>
<feature type="modified residue" description="4-aspartylphosphate" evidence="8">
    <location>
        <position position="57"/>
    </location>
</feature>
<dbReference type="EMBL" id="FO681348">
    <property type="protein sequence ID" value="CCV65195.1"/>
    <property type="molecule type" value="Genomic_DNA"/>
</dbReference>
<dbReference type="AlphaFoldDB" id="U4KMA8"/>
<dbReference type="PANTHER" id="PTHR42713">
    <property type="entry name" value="HISTIDINE KINASE-RELATED"/>
    <property type="match status" value="1"/>
</dbReference>
<dbReference type="InterPro" id="IPR018060">
    <property type="entry name" value="HTH_AraC"/>
</dbReference>
<evidence type="ECO:0000256" key="4">
    <source>
        <dbReference type="ARBA" id="ARBA00023012"/>
    </source>
</evidence>
<evidence type="ECO:0000259" key="9">
    <source>
        <dbReference type="PROSITE" id="PS01124"/>
    </source>
</evidence>
<dbReference type="PROSITE" id="PS01124">
    <property type="entry name" value="HTH_ARAC_FAMILY_2"/>
    <property type="match status" value="1"/>
</dbReference>
<keyword evidence="3 8" id="KW-0597">Phosphoprotein</keyword>
<feature type="domain" description="Response regulatory" evidence="10">
    <location>
        <begin position="5"/>
        <end position="122"/>
    </location>
</feature>
<sequence>MSKYKIAIVDDEQDVRERLESMILKSPTAFELVGVFDNGIDAYEGITGKDIDLLITDIRIPYIDGIELSRKLKSSDPFIKIIIITGYDQFDYAKQAIELEVIGFISKPILQKELDKALQKAHDRISTDYNVSSVIQELSEFRKENLPVLVENDLCLLLQMDKPEASFIDKLKKEGVHLRFDHLCIGVFDFDIRDDKTDFDKLDLAFLTLKNQLEQAFKKYDFELFKRSQLFVLILKSLQPFSNVEILKFLDTEIKRIKRYLNLSMSVGISNPFTIEGSFKKHFRDARASLEQRRFLGSNQVFFCSDLAQKENLLILDRDAFKNLSYVIRYEGLKEIKKELDYLFEIAKDGVYHYTLTEVLNTIISNCEEPEKLIKDGINLNQIHLNLLEHKTKESVYNYFIELILAVKGVNQSLQTDVVGKNLDKILKYIETNFSDQNLNLEMASDQIGLSPSYISALLKNEKNTTFVKYVTQLRMEKAKELLKKQSLKIIEVAEMVGYYEPYYFSHCFKKYEGKSPKEFKKDES</sequence>
<organism evidence="11 12">
    <name type="scientific">Acholeplasma brassicae</name>
    <dbReference type="NCBI Taxonomy" id="61635"/>
    <lineage>
        <taxon>Bacteria</taxon>
        <taxon>Bacillati</taxon>
        <taxon>Mycoplasmatota</taxon>
        <taxon>Mollicutes</taxon>
        <taxon>Acholeplasmatales</taxon>
        <taxon>Acholeplasmataceae</taxon>
        <taxon>Acholeplasma</taxon>
    </lineage>
</organism>
<dbReference type="PANTHER" id="PTHR42713:SF3">
    <property type="entry name" value="TRANSCRIPTIONAL REGULATORY PROTEIN HPTR"/>
    <property type="match status" value="1"/>
</dbReference>
<dbReference type="InterPro" id="IPR011006">
    <property type="entry name" value="CheY-like_superfamily"/>
</dbReference>
<name>U4KMA8_9MOLU</name>
<dbReference type="InterPro" id="IPR051552">
    <property type="entry name" value="HptR"/>
</dbReference>
<keyword evidence="2" id="KW-0963">Cytoplasm</keyword>
<dbReference type="SUPFAM" id="SSF46689">
    <property type="entry name" value="Homeodomain-like"/>
    <property type="match status" value="1"/>
</dbReference>
<dbReference type="SUPFAM" id="SSF52172">
    <property type="entry name" value="CheY-like"/>
    <property type="match status" value="1"/>
</dbReference>
<evidence type="ECO:0000256" key="5">
    <source>
        <dbReference type="ARBA" id="ARBA00023015"/>
    </source>
</evidence>
<accession>U4KMA8</accession>
<dbReference type="InterPro" id="IPR001789">
    <property type="entry name" value="Sig_transdc_resp-reg_receiver"/>
</dbReference>
<comment type="subcellular location">
    <subcellularLocation>
        <location evidence="1">Cytoplasm</location>
    </subcellularLocation>
</comment>
<feature type="domain" description="HTH araC/xylS-type" evidence="9">
    <location>
        <begin position="424"/>
        <end position="523"/>
    </location>
</feature>
<dbReference type="InterPro" id="IPR009057">
    <property type="entry name" value="Homeodomain-like_sf"/>
</dbReference>
<dbReference type="SMART" id="SM00448">
    <property type="entry name" value="REC"/>
    <property type="match status" value="1"/>
</dbReference>
<evidence type="ECO:0000256" key="7">
    <source>
        <dbReference type="ARBA" id="ARBA00023163"/>
    </source>
</evidence>
<dbReference type="GO" id="GO:0043565">
    <property type="term" value="F:sequence-specific DNA binding"/>
    <property type="evidence" value="ECO:0007669"/>
    <property type="project" value="InterPro"/>
</dbReference>
<dbReference type="Gene3D" id="3.40.50.2300">
    <property type="match status" value="1"/>
</dbReference>
<reference evidence="11 12" key="1">
    <citation type="journal article" date="2013" name="J. Mol. Microbiol. Biotechnol.">
        <title>Analysis of the Complete Genomes of Acholeplasma brassicae , A. palmae and A. laidlawii and Their Comparison to the Obligate Parasites from ' Candidatus Phytoplasma'.</title>
        <authorList>
            <person name="Kube M."/>
            <person name="Siewert C."/>
            <person name="Migdoll A.M."/>
            <person name="Duduk B."/>
            <person name="Holz S."/>
            <person name="Rabus R."/>
            <person name="Seemuller E."/>
            <person name="Mitrovic J."/>
            <person name="Muller I."/>
            <person name="Buttner C."/>
            <person name="Reinhardt R."/>
        </authorList>
    </citation>
    <scope>NUCLEOTIDE SEQUENCE [LARGE SCALE GENOMIC DNA]</scope>
    <source>
        <strain evidence="12">0502</strain>
    </source>
</reference>
<evidence type="ECO:0000259" key="10">
    <source>
        <dbReference type="PROSITE" id="PS50110"/>
    </source>
</evidence>
<dbReference type="Pfam" id="PF00072">
    <property type="entry name" value="Response_reg"/>
    <property type="match status" value="1"/>
</dbReference>
<dbReference type="Pfam" id="PF12833">
    <property type="entry name" value="HTH_18"/>
    <property type="match status" value="1"/>
</dbReference>
<keyword evidence="12" id="KW-1185">Reference proteome</keyword>
<evidence type="ECO:0000256" key="8">
    <source>
        <dbReference type="PROSITE-ProRule" id="PRU00169"/>
    </source>
</evidence>
<dbReference type="PROSITE" id="PS00041">
    <property type="entry name" value="HTH_ARAC_FAMILY_1"/>
    <property type="match status" value="1"/>
</dbReference>
<dbReference type="KEGG" id="abra:BN85301740"/>
<dbReference type="GO" id="GO:0005737">
    <property type="term" value="C:cytoplasm"/>
    <property type="evidence" value="ECO:0007669"/>
    <property type="project" value="UniProtKB-SubCell"/>
</dbReference>
<evidence type="ECO:0000256" key="1">
    <source>
        <dbReference type="ARBA" id="ARBA00004496"/>
    </source>
</evidence>
<evidence type="ECO:0000256" key="2">
    <source>
        <dbReference type="ARBA" id="ARBA00022490"/>
    </source>
</evidence>
<gene>
    <name evidence="11" type="ORF">BN85301740</name>
</gene>
<dbReference type="GO" id="GO:0000160">
    <property type="term" value="P:phosphorelay signal transduction system"/>
    <property type="evidence" value="ECO:0007669"/>
    <property type="project" value="UniProtKB-KW"/>
</dbReference>
<evidence type="ECO:0000256" key="3">
    <source>
        <dbReference type="ARBA" id="ARBA00022553"/>
    </source>
</evidence>
<evidence type="ECO:0000313" key="11">
    <source>
        <dbReference type="EMBL" id="CCV65195.1"/>
    </source>
</evidence>
<keyword evidence="5" id="KW-0805">Transcription regulation</keyword>
<dbReference type="GO" id="GO:0003700">
    <property type="term" value="F:DNA-binding transcription factor activity"/>
    <property type="evidence" value="ECO:0007669"/>
    <property type="project" value="InterPro"/>
</dbReference>
<dbReference type="SMART" id="SM00342">
    <property type="entry name" value="HTH_ARAC"/>
    <property type="match status" value="1"/>
</dbReference>
<evidence type="ECO:0000256" key="6">
    <source>
        <dbReference type="ARBA" id="ARBA00023125"/>
    </source>
</evidence>
<dbReference type="Gene3D" id="1.10.10.60">
    <property type="entry name" value="Homeodomain-like"/>
    <property type="match status" value="2"/>
</dbReference>